<accession>A0AA39S8Z7</accession>
<gene>
    <name evidence="1" type="ORF">LWI29_017732</name>
</gene>
<dbReference type="Proteomes" id="UP001168877">
    <property type="component" value="Unassembled WGS sequence"/>
</dbReference>
<dbReference type="GO" id="GO:0044027">
    <property type="term" value="P:negative regulation of gene expression via chromosomal CpG island methylation"/>
    <property type="evidence" value="ECO:0007669"/>
    <property type="project" value="TreeGrafter"/>
</dbReference>
<dbReference type="PANTHER" id="PTHR14140:SF27">
    <property type="entry name" value="OS04G0289800 PROTEIN"/>
    <property type="match status" value="1"/>
</dbReference>
<dbReference type="GO" id="GO:0061630">
    <property type="term" value="F:ubiquitin protein ligase activity"/>
    <property type="evidence" value="ECO:0007669"/>
    <property type="project" value="TreeGrafter"/>
</dbReference>
<dbReference type="AlphaFoldDB" id="A0AA39S8Z7"/>
<evidence type="ECO:0000313" key="1">
    <source>
        <dbReference type="EMBL" id="KAK0589717.1"/>
    </source>
</evidence>
<evidence type="ECO:0000313" key="2">
    <source>
        <dbReference type="Proteomes" id="UP001168877"/>
    </source>
</evidence>
<dbReference type="PANTHER" id="PTHR14140">
    <property type="entry name" value="E3 UBIQUITIN-PROTEIN LIGASE UHRF-RELATED"/>
    <property type="match status" value="1"/>
</dbReference>
<reference evidence="1" key="1">
    <citation type="journal article" date="2022" name="Plant J.">
        <title>Strategies of tolerance reflected in two North American maple genomes.</title>
        <authorList>
            <person name="McEvoy S.L."/>
            <person name="Sezen U.U."/>
            <person name="Trouern-Trend A."/>
            <person name="McMahon S.M."/>
            <person name="Schaberg P.G."/>
            <person name="Yang J."/>
            <person name="Wegrzyn J.L."/>
            <person name="Swenson N.G."/>
        </authorList>
    </citation>
    <scope>NUCLEOTIDE SEQUENCE</scope>
    <source>
        <strain evidence="1">NS2018</strain>
    </source>
</reference>
<comment type="caution">
    <text evidence="1">The sequence shown here is derived from an EMBL/GenBank/DDBJ whole genome shotgun (WGS) entry which is preliminary data.</text>
</comment>
<keyword evidence="2" id="KW-1185">Reference proteome</keyword>
<dbReference type="InterPro" id="IPR045134">
    <property type="entry name" value="UHRF1/2-like"/>
</dbReference>
<dbReference type="EMBL" id="JAUESC010000381">
    <property type="protein sequence ID" value="KAK0589717.1"/>
    <property type="molecule type" value="Genomic_DNA"/>
</dbReference>
<name>A0AA39S8Z7_ACESA</name>
<protein>
    <submittedName>
        <fullName evidence="1">Uncharacterized protein</fullName>
    </submittedName>
</protein>
<dbReference type="GO" id="GO:0016567">
    <property type="term" value="P:protein ubiquitination"/>
    <property type="evidence" value="ECO:0007669"/>
    <property type="project" value="TreeGrafter"/>
</dbReference>
<reference evidence="1" key="2">
    <citation type="submission" date="2023-06" db="EMBL/GenBank/DDBJ databases">
        <authorList>
            <person name="Swenson N.G."/>
            <person name="Wegrzyn J.L."/>
            <person name="Mcevoy S.L."/>
        </authorList>
    </citation>
    <scope>NUCLEOTIDE SEQUENCE</scope>
    <source>
        <strain evidence="1">NS2018</strain>
        <tissue evidence="1">Leaf</tissue>
    </source>
</reference>
<organism evidence="1 2">
    <name type="scientific">Acer saccharum</name>
    <name type="common">Sugar maple</name>
    <dbReference type="NCBI Taxonomy" id="4024"/>
    <lineage>
        <taxon>Eukaryota</taxon>
        <taxon>Viridiplantae</taxon>
        <taxon>Streptophyta</taxon>
        <taxon>Embryophyta</taxon>
        <taxon>Tracheophyta</taxon>
        <taxon>Spermatophyta</taxon>
        <taxon>Magnoliopsida</taxon>
        <taxon>eudicotyledons</taxon>
        <taxon>Gunneridae</taxon>
        <taxon>Pentapetalae</taxon>
        <taxon>rosids</taxon>
        <taxon>malvids</taxon>
        <taxon>Sapindales</taxon>
        <taxon>Sapindaceae</taxon>
        <taxon>Hippocastanoideae</taxon>
        <taxon>Acereae</taxon>
        <taxon>Acer</taxon>
    </lineage>
</organism>
<sequence>MGKITCAKCCSSILAKMAKQPRVNSTLVVANRMAKTSKLIVTGGSSKGCNFFNNHDQPDKAFTTVRAKRNGKANAASGKIFVTVPSDHFGPVLGVLVGETWEGGNGLCTFHQLQELLDSQNMVHSQSCSLEVNTFKAYRF</sequence>
<proteinExistence type="predicted"/>